<comment type="subcellular location">
    <subcellularLocation>
        <location evidence="2">Nucleus</location>
    </subcellularLocation>
</comment>
<dbReference type="GO" id="GO:0006289">
    <property type="term" value="P:nucleotide-excision repair"/>
    <property type="evidence" value="ECO:0007669"/>
    <property type="project" value="InterPro"/>
</dbReference>
<evidence type="ECO:0000256" key="1">
    <source>
        <dbReference type="ARBA" id="ARBA00001946"/>
    </source>
</evidence>
<dbReference type="PRINTS" id="PR00066">
    <property type="entry name" value="XRODRMPGMNTG"/>
</dbReference>
<dbReference type="CDD" id="cd09868">
    <property type="entry name" value="PIN_XPG_RAD2"/>
    <property type="match status" value="2"/>
</dbReference>
<dbReference type="InterPro" id="IPR029060">
    <property type="entry name" value="PIN-like_dom_sf"/>
</dbReference>
<dbReference type="GO" id="GO:0005634">
    <property type="term" value="C:nucleus"/>
    <property type="evidence" value="ECO:0007669"/>
    <property type="project" value="UniProtKB-SubCell"/>
</dbReference>
<dbReference type="PROSITE" id="PS00841">
    <property type="entry name" value="XPG_1"/>
    <property type="match status" value="1"/>
</dbReference>
<evidence type="ECO:0000256" key="6">
    <source>
        <dbReference type="ARBA" id="ARBA00022759"/>
    </source>
</evidence>
<keyword evidence="11" id="KW-0539">Nucleus</keyword>
<feature type="compositionally biased region" description="Low complexity" evidence="13">
    <location>
        <begin position="852"/>
        <end position="864"/>
    </location>
</feature>
<dbReference type="PRINTS" id="PR00853">
    <property type="entry name" value="XPGRADSUPER"/>
</dbReference>
<accession>A0A1J7HN29</accession>
<evidence type="ECO:0000256" key="10">
    <source>
        <dbReference type="ARBA" id="ARBA00023204"/>
    </source>
</evidence>
<keyword evidence="17" id="KW-1185">Reference proteome</keyword>
<dbReference type="SMART" id="SM00485">
    <property type="entry name" value="XPGN"/>
    <property type="match status" value="1"/>
</dbReference>
<dbReference type="PANTHER" id="PTHR16171">
    <property type="entry name" value="DNA REPAIR PROTEIN COMPLEMENTING XP-G CELLS-RELATED"/>
    <property type="match status" value="1"/>
</dbReference>
<feature type="compositionally biased region" description="Basic residues" evidence="13">
    <location>
        <begin position="1410"/>
        <end position="1420"/>
    </location>
</feature>
<evidence type="ECO:0000313" key="16">
    <source>
        <dbReference type="EMBL" id="OIW01827.1"/>
    </source>
</evidence>
<dbReference type="Gene3D" id="3.40.50.1010">
    <property type="entry name" value="5'-nuclease"/>
    <property type="match status" value="2"/>
</dbReference>
<keyword evidence="8" id="KW-0378">Hydrolase</keyword>
<dbReference type="FunFam" id="3.40.50.1010:FF:000029">
    <property type="entry name" value="DNA repair protein UVH3"/>
    <property type="match status" value="1"/>
</dbReference>
<feature type="region of interest" description="Disordered" evidence="13">
    <location>
        <begin position="802"/>
        <end position="838"/>
    </location>
</feature>
<dbReference type="SMART" id="SM00484">
    <property type="entry name" value="XPGI"/>
    <property type="match status" value="1"/>
</dbReference>
<feature type="compositionally biased region" description="Acidic residues" evidence="13">
    <location>
        <begin position="753"/>
        <end position="767"/>
    </location>
</feature>
<evidence type="ECO:0000313" key="17">
    <source>
        <dbReference type="Proteomes" id="UP000188354"/>
    </source>
</evidence>
<dbReference type="Gene3D" id="1.10.150.20">
    <property type="entry name" value="5' to 3' exonuclease, C-terminal subdomain"/>
    <property type="match status" value="1"/>
</dbReference>
<dbReference type="PANTHER" id="PTHR16171:SF7">
    <property type="entry name" value="DNA REPAIR PROTEIN RAD2"/>
    <property type="match status" value="1"/>
</dbReference>
<feature type="region of interest" description="Disordered" evidence="13">
    <location>
        <begin position="1467"/>
        <end position="1533"/>
    </location>
</feature>
<keyword evidence="7" id="KW-0227">DNA damage</keyword>
<dbReference type="InterPro" id="IPR006085">
    <property type="entry name" value="XPG_DNA_repair_N"/>
</dbReference>
<dbReference type="OMA" id="AKDDMDI"/>
<evidence type="ECO:0000256" key="5">
    <source>
        <dbReference type="ARBA" id="ARBA00022723"/>
    </source>
</evidence>
<feature type="compositionally biased region" description="Basic and acidic residues" evidence="13">
    <location>
        <begin position="802"/>
        <end position="833"/>
    </location>
</feature>
<feature type="domain" description="XPG-I" evidence="14">
    <location>
        <begin position="1084"/>
        <end position="1153"/>
    </location>
</feature>
<gene>
    <name evidence="16" type="ORF">TanjilG_15691</name>
</gene>
<dbReference type="Gramene" id="OIW01827">
    <property type="protein sequence ID" value="OIW01827"/>
    <property type="gene ID" value="TanjilG_15691"/>
</dbReference>
<dbReference type="FunFam" id="3.40.50.1010:FF:000031">
    <property type="entry name" value="DNA repair protein UVH3"/>
    <property type="match status" value="1"/>
</dbReference>
<keyword evidence="4" id="KW-0540">Nuclease</keyword>
<keyword evidence="5" id="KW-0479">Metal-binding</keyword>
<keyword evidence="10" id="KW-0234">DNA repair</keyword>
<reference evidence="16 17" key="1">
    <citation type="journal article" date="2017" name="Plant Biotechnol. J.">
        <title>A comprehensive draft genome sequence for lupin (Lupinus angustifolius), an emerging health food: insights into plant-microbe interactions and legume evolution.</title>
        <authorList>
            <person name="Hane J.K."/>
            <person name="Ming Y."/>
            <person name="Kamphuis L.G."/>
            <person name="Nelson M.N."/>
            <person name="Garg G."/>
            <person name="Atkins C.A."/>
            <person name="Bayer P.E."/>
            <person name="Bravo A."/>
            <person name="Bringans S."/>
            <person name="Cannon S."/>
            <person name="Edwards D."/>
            <person name="Foley R."/>
            <person name="Gao L.L."/>
            <person name="Harrison M.J."/>
            <person name="Huang W."/>
            <person name="Hurgobin B."/>
            <person name="Li S."/>
            <person name="Liu C.W."/>
            <person name="McGrath A."/>
            <person name="Morahan G."/>
            <person name="Murray J."/>
            <person name="Weller J."/>
            <person name="Jian J."/>
            <person name="Singh K.B."/>
        </authorList>
    </citation>
    <scope>NUCLEOTIDE SEQUENCE [LARGE SCALE GENOMIC DNA]</scope>
    <source>
        <strain evidence="17">cv. Tanjil</strain>
        <tissue evidence="16">Whole plant</tissue>
    </source>
</reference>
<evidence type="ECO:0000256" key="4">
    <source>
        <dbReference type="ARBA" id="ARBA00022722"/>
    </source>
</evidence>
<feature type="compositionally biased region" description="Low complexity" evidence="13">
    <location>
        <begin position="1500"/>
        <end position="1515"/>
    </location>
</feature>
<dbReference type="InterPro" id="IPR008918">
    <property type="entry name" value="HhH2"/>
</dbReference>
<dbReference type="InterPro" id="IPR036279">
    <property type="entry name" value="5-3_exonuclease_C_sf"/>
</dbReference>
<evidence type="ECO:0000256" key="12">
    <source>
        <dbReference type="SAM" id="Coils"/>
    </source>
</evidence>
<sequence length="1734" mass="193794">MGVHGLWELLSPVGRRVSVESLAGKTLAVDASIWMVQFLKAMRDEKGEMIRNAHLLGFFRRICKLLFLRIKPVFIFDGGTPALKRRTVIARRRQRENAQAKVRKTAEKLLLNHLKALRLKELADDIKNQRLKPKNDTKSQKKSDKMDCIDNDSGKRNMKELDEMSASKEERNLSQTITSTICNQEKLDEMLAASIAAEENGILSRNEASSSYVANPSEEECVADEEMILNLAIATVEIPSVSSFVSMHSTLVLPSFQPNFSNPEFHPTYFDFIGYGSFGSYHGSRGGSCHTRKNSFQNSSLYTPQSMQLDILAQLKGKKKGLMNEVENQKQHKVIDKDKGKGILSCETDMVGCSPRCDILTSKSDNQDKLDEMLAASIALEENARNTTSISLEASTTIEEEDGGYNEDEEMILPPMHGEIDPVVLASLPPSMQLDLLVQMRERLIAENRQKYQKVKKDPAKFSELQIQAYLKTVTFRREIDEVQKAAAGRGVGGVQTSRIASEANREYIFSSSFMGDKQELTSNRLGKIKDAPLEARGTHPSQKFVNNIAVVTGDDSNTSSGFACYEPDDHVDDSIQTYRDESGRIRVSRSRAMGMCMTRDLQRNLDMMKEIEQERTYVNRASNNNTVLNAENNAPFENSGIQLPCNSQEMNVDLVRENFQNEQSMLDRDTSIEISFEYDCRSKFSDGEDDIFASLVGRNSREIFCANDMAGKEQISDSDSDFNLEEGIIEDKNTNLCEENKVELISSIADGDNNDESEVEWEDGDCDGAKSTLLSPFESEKVASRGCLEEESDLQEAIRRSLDSIGDGEPKHMSSVDERSTADENKLGHGEDNDVNPDCPGPIDLNDNVGFLNNNTNNTGDSTLPREDNTEQNELPEIVDGDEKHDFMARNNPQTLHFPGGQSNSSLSFNFKDKEPLVDKPCILDARSRPEGSTSDANATTEDEINMVVEQLSDNTLGVTKEEKTTYINESVPLSNFNDNTKPVIPLTESSLKGSTEDLNMEPKLLAVDNDRTFYVGGNNNLAKDAVKTSGDLPANVAEIRLEEEMRVLDQEYIELQNEQRNLERNAESVNSEVFAECQELLQMFGLPYIIAPMEAEAQCAYLELAKLVDGVVTDDSDVLLFGARSVYKNIFDDRKYVETYFMEDIEKELGLTREKIVRMALLLGSDYTEGVSGIGIVNAIEVLNAFPEEDGLVKFRQWVESPDPTILGRLDAKSGSKTKKRGSEVEEKINVSKSNIEESALDPHAPEQKESLDCRNVSKNWHIPSSFPSETVMSAYYSPQVDKSIEPFTWGKPDHLVLRKLCWEKFGWVSQKADELLLPVLKEYNKHETQLRLEAFYSFNERFAKIRSKRIKKAVKGITGKQPADLTDNSLDDLNKSGKNERRSSVEPGDYKSDDSKGTGEGLESRKKSNTKKSNKRKNNGDTFGKARSRTKKISDGRSAPGTSEVENLHACMQTEEEQCDVKELIRNRSGRGRGRGRSLGVKRGRGNECRGFQSRETSSSSSDTVDHVPSVHPDVSKFPQEVRRSTRSRKPVKYSLNDLEVEDSDDAFDKINQPFLHDEPAEETVSDIHGRCGEAATDLSRGKETSEADIPVKDNLPRENFQSESSFHTDDNSSDYYLKIGGGFCLDDSNTTNNDDAIDVNTATADYTADLPSCSDFFDETIRNKNSSDVLFSGTEKAETEVQDGNKEVNDDLLNADSEMGVLKPENTNENSGISMGAFSAIPFLKKRRMN</sequence>
<keyword evidence="9" id="KW-0460">Magnesium</keyword>
<feature type="compositionally biased region" description="Basic and acidic residues" evidence="13">
    <location>
        <begin position="1375"/>
        <end position="1409"/>
    </location>
</feature>
<keyword evidence="6" id="KW-0255">Endonuclease</keyword>
<dbReference type="FunFam" id="1.10.150.20:FF:000050">
    <property type="entry name" value="DNA repair protein UVH3"/>
    <property type="match status" value="1"/>
</dbReference>
<name>A0A1J7HN29_LUPAN</name>
<dbReference type="InterPro" id="IPR001044">
    <property type="entry name" value="XPG/Rad2_eukaryotes"/>
</dbReference>
<dbReference type="InterPro" id="IPR006086">
    <property type="entry name" value="XPG-I_dom"/>
</dbReference>
<dbReference type="Pfam" id="PF00867">
    <property type="entry name" value="XPG_I"/>
    <property type="match status" value="1"/>
</dbReference>
<evidence type="ECO:0000256" key="13">
    <source>
        <dbReference type="SAM" id="MobiDB-lite"/>
    </source>
</evidence>
<dbReference type="GO" id="GO:0016788">
    <property type="term" value="F:hydrolase activity, acting on ester bonds"/>
    <property type="evidence" value="ECO:0007669"/>
    <property type="project" value="InterPro"/>
</dbReference>
<evidence type="ECO:0000256" key="2">
    <source>
        <dbReference type="ARBA" id="ARBA00004123"/>
    </source>
</evidence>
<dbReference type="PROSITE" id="PS00842">
    <property type="entry name" value="XPG_2"/>
    <property type="match status" value="1"/>
</dbReference>
<evidence type="ECO:0000256" key="3">
    <source>
        <dbReference type="ARBA" id="ARBA00005283"/>
    </source>
</evidence>
<dbReference type="SUPFAM" id="SSF88723">
    <property type="entry name" value="PIN domain-like"/>
    <property type="match status" value="1"/>
</dbReference>
<organism evidence="16 17">
    <name type="scientific">Lupinus angustifolius</name>
    <name type="common">Narrow-leaved blue lupine</name>
    <dbReference type="NCBI Taxonomy" id="3871"/>
    <lineage>
        <taxon>Eukaryota</taxon>
        <taxon>Viridiplantae</taxon>
        <taxon>Streptophyta</taxon>
        <taxon>Embryophyta</taxon>
        <taxon>Tracheophyta</taxon>
        <taxon>Spermatophyta</taxon>
        <taxon>Magnoliopsida</taxon>
        <taxon>eudicotyledons</taxon>
        <taxon>Gunneridae</taxon>
        <taxon>Pentapetalae</taxon>
        <taxon>rosids</taxon>
        <taxon>fabids</taxon>
        <taxon>Fabales</taxon>
        <taxon>Fabaceae</taxon>
        <taxon>Papilionoideae</taxon>
        <taxon>50 kb inversion clade</taxon>
        <taxon>genistoids sensu lato</taxon>
        <taxon>core genistoids</taxon>
        <taxon>Genisteae</taxon>
        <taxon>Lupinus</taxon>
    </lineage>
</organism>
<keyword evidence="12" id="KW-0175">Coiled coil</keyword>
<evidence type="ECO:0008006" key="18">
    <source>
        <dbReference type="Google" id="ProtNLM"/>
    </source>
</evidence>
<feature type="compositionally biased region" description="Basic residues" evidence="13">
    <location>
        <begin position="1471"/>
        <end position="1487"/>
    </location>
</feature>
<protein>
    <recommendedName>
        <fullName evidence="18">DNA repair protein UVH3</fullName>
    </recommendedName>
</protein>
<dbReference type="InterPro" id="IPR019974">
    <property type="entry name" value="XPG_CS"/>
</dbReference>
<dbReference type="Proteomes" id="UP000188354">
    <property type="component" value="Chromosome LG11"/>
</dbReference>
<evidence type="ECO:0000259" key="15">
    <source>
        <dbReference type="SMART" id="SM00485"/>
    </source>
</evidence>
<dbReference type="EMBL" id="CM007371">
    <property type="protein sequence ID" value="OIW01827.1"/>
    <property type="molecule type" value="Genomic_DNA"/>
</dbReference>
<feature type="region of interest" description="Disordered" evidence="13">
    <location>
        <begin position="130"/>
        <end position="156"/>
    </location>
</feature>
<dbReference type="GO" id="GO:0004520">
    <property type="term" value="F:DNA endonuclease activity"/>
    <property type="evidence" value="ECO:0007669"/>
    <property type="project" value="TreeGrafter"/>
</dbReference>
<dbReference type="SUPFAM" id="SSF47807">
    <property type="entry name" value="5' to 3' exonuclease, C-terminal subdomain"/>
    <property type="match status" value="1"/>
</dbReference>
<comment type="similarity">
    <text evidence="3">Belongs to the XPG/RAD2 endonuclease family. XPG subfamily.</text>
</comment>
<feature type="domain" description="XPG N-terminal" evidence="15">
    <location>
        <begin position="1"/>
        <end position="98"/>
    </location>
</feature>
<dbReference type="GO" id="GO:0003697">
    <property type="term" value="F:single-stranded DNA binding"/>
    <property type="evidence" value="ECO:0007669"/>
    <property type="project" value="InterPro"/>
</dbReference>
<evidence type="ECO:0000256" key="7">
    <source>
        <dbReference type="ARBA" id="ARBA00022763"/>
    </source>
</evidence>
<dbReference type="STRING" id="3871.A0A1J7HN29"/>
<evidence type="ECO:0000256" key="11">
    <source>
        <dbReference type="ARBA" id="ARBA00023242"/>
    </source>
</evidence>
<proteinExistence type="inferred from homology"/>
<evidence type="ECO:0000259" key="14">
    <source>
        <dbReference type="SMART" id="SM00484"/>
    </source>
</evidence>
<feature type="region of interest" description="Disordered" evidence="13">
    <location>
        <begin position="749"/>
        <end position="774"/>
    </location>
</feature>
<feature type="region of interest" description="Disordered" evidence="13">
    <location>
        <begin position="1356"/>
        <end position="1449"/>
    </location>
</feature>
<dbReference type="GO" id="GO:0046872">
    <property type="term" value="F:metal ion binding"/>
    <property type="evidence" value="ECO:0007669"/>
    <property type="project" value="UniProtKB-KW"/>
</dbReference>
<dbReference type="Pfam" id="PF00752">
    <property type="entry name" value="XPG_N"/>
    <property type="match status" value="1"/>
</dbReference>
<evidence type="ECO:0000256" key="8">
    <source>
        <dbReference type="ARBA" id="ARBA00022801"/>
    </source>
</evidence>
<evidence type="ECO:0000256" key="9">
    <source>
        <dbReference type="ARBA" id="ARBA00022842"/>
    </source>
</evidence>
<dbReference type="SMART" id="SM00279">
    <property type="entry name" value="HhH2"/>
    <property type="match status" value="1"/>
</dbReference>
<comment type="cofactor">
    <cofactor evidence="1">
        <name>Mg(2+)</name>
        <dbReference type="ChEBI" id="CHEBI:18420"/>
    </cofactor>
</comment>
<feature type="coiled-coil region" evidence="12">
    <location>
        <begin position="1040"/>
        <end position="1074"/>
    </location>
</feature>
<feature type="region of interest" description="Disordered" evidence="13">
    <location>
        <begin position="852"/>
        <end position="871"/>
    </location>
</feature>
<dbReference type="CDD" id="cd09904">
    <property type="entry name" value="H3TH_XPG"/>
    <property type="match status" value="1"/>
</dbReference>
<dbReference type="InterPro" id="IPR006084">
    <property type="entry name" value="XPG/Rad2"/>
</dbReference>